<feature type="transmembrane region" description="Helical" evidence="1">
    <location>
        <begin position="12"/>
        <end position="33"/>
    </location>
</feature>
<keyword evidence="1" id="KW-0812">Transmembrane</keyword>
<dbReference type="AlphaFoldDB" id="A0A382RP49"/>
<organism evidence="2">
    <name type="scientific">marine metagenome</name>
    <dbReference type="NCBI Taxonomy" id="408172"/>
    <lineage>
        <taxon>unclassified sequences</taxon>
        <taxon>metagenomes</taxon>
        <taxon>ecological metagenomes</taxon>
    </lineage>
</organism>
<sequence length="59" mass="6870">MIMYKKKSIRLLEFYSLLLSVLMLFCFAFVTYADLNDPSLSIYYSFDNVGNKIIEDGSK</sequence>
<proteinExistence type="predicted"/>
<feature type="non-terminal residue" evidence="2">
    <location>
        <position position="59"/>
    </location>
</feature>
<evidence type="ECO:0000256" key="1">
    <source>
        <dbReference type="SAM" id="Phobius"/>
    </source>
</evidence>
<dbReference type="EMBL" id="UINC01122528">
    <property type="protein sequence ID" value="SVC98391.1"/>
    <property type="molecule type" value="Genomic_DNA"/>
</dbReference>
<name>A0A382RP49_9ZZZZ</name>
<accession>A0A382RP49</accession>
<keyword evidence="1" id="KW-1133">Transmembrane helix</keyword>
<reference evidence="2" key="1">
    <citation type="submission" date="2018-05" db="EMBL/GenBank/DDBJ databases">
        <authorList>
            <person name="Lanie J.A."/>
            <person name="Ng W.-L."/>
            <person name="Kazmierczak K.M."/>
            <person name="Andrzejewski T.M."/>
            <person name="Davidsen T.M."/>
            <person name="Wayne K.J."/>
            <person name="Tettelin H."/>
            <person name="Glass J.I."/>
            <person name="Rusch D."/>
            <person name="Podicherti R."/>
            <person name="Tsui H.-C.T."/>
            <person name="Winkler M.E."/>
        </authorList>
    </citation>
    <scope>NUCLEOTIDE SEQUENCE</scope>
</reference>
<gene>
    <name evidence="2" type="ORF">METZ01_LOCUS351245</name>
</gene>
<keyword evidence="1" id="KW-0472">Membrane</keyword>
<protein>
    <submittedName>
        <fullName evidence="2">Uncharacterized protein</fullName>
    </submittedName>
</protein>
<evidence type="ECO:0000313" key="2">
    <source>
        <dbReference type="EMBL" id="SVC98391.1"/>
    </source>
</evidence>